<feature type="non-terminal residue" evidence="1">
    <location>
        <position position="65"/>
    </location>
</feature>
<reference evidence="1 2" key="1">
    <citation type="submission" date="2024-05" db="EMBL/GenBank/DDBJ databases">
        <title>Genome sequencing and assembly of Indian major carp, Cirrhinus mrigala (Hamilton, 1822).</title>
        <authorList>
            <person name="Mohindra V."/>
            <person name="Chowdhury L.M."/>
            <person name="Lal K."/>
            <person name="Jena J.K."/>
        </authorList>
    </citation>
    <scope>NUCLEOTIDE SEQUENCE [LARGE SCALE GENOMIC DNA]</scope>
    <source>
        <strain evidence="1">CM1030</strain>
        <tissue evidence="1">Blood</tissue>
    </source>
</reference>
<protein>
    <submittedName>
        <fullName evidence="1">Uncharacterized protein</fullName>
    </submittedName>
</protein>
<evidence type="ECO:0000313" key="2">
    <source>
        <dbReference type="Proteomes" id="UP001529510"/>
    </source>
</evidence>
<proteinExistence type="predicted"/>
<dbReference type="EMBL" id="JAMKFB020000009">
    <property type="protein sequence ID" value="KAL0184211.1"/>
    <property type="molecule type" value="Genomic_DNA"/>
</dbReference>
<dbReference type="AlphaFoldDB" id="A0ABD0QDE4"/>
<feature type="non-terminal residue" evidence="1">
    <location>
        <position position="1"/>
    </location>
</feature>
<dbReference type="Proteomes" id="UP001529510">
    <property type="component" value="Unassembled WGS sequence"/>
</dbReference>
<name>A0ABD0QDE4_CIRMR</name>
<gene>
    <name evidence="1" type="ORF">M9458_019907</name>
</gene>
<accession>A0ABD0QDE4</accession>
<comment type="caution">
    <text evidence="1">The sequence shown here is derived from an EMBL/GenBank/DDBJ whole genome shotgun (WGS) entry which is preliminary data.</text>
</comment>
<keyword evidence="2" id="KW-1185">Reference proteome</keyword>
<sequence>AMENATAVSVNAMLVILETTVIALQRRLPVCRTTARSVAGGAAVQGHLGTRAKNVPPVQMLVEQR</sequence>
<organism evidence="1 2">
    <name type="scientific">Cirrhinus mrigala</name>
    <name type="common">Mrigala</name>
    <dbReference type="NCBI Taxonomy" id="683832"/>
    <lineage>
        <taxon>Eukaryota</taxon>
        <taxon>Metazoa</taxon>
        <taxon>Chordata</taxon>
        <taxon>Craniata</taxon>
        <taxon>Vertebrata</taxon>
        <taxon>Euteleostomi</taxon>
        <taxon>Actinopterygii</taxon>
        <taxon>Neopterygii</taxon>
        <taxon>Teleostei</taxon>
        <taxon>Ostariophysi</taxon>
        <taxon>Cypriniformes</taxon>
        <taxon>Cyprinidae</taxon>
        <taxon>Labeoninae</taxon>
        <taxon>Labeonini</taxon>
        <taxon>Cirrhinus</taxon>
    </lineage>
</organism>
<evidence type="ECO:0000313" key="1">
    <source>
        <dbReference type="EMBL" id="KAL0184211.1"/>
    </source>
</evidence>